<dbReference type="PANTHER" id="PTHR43537">
    <property type="entry name" value="TRANSCRIPTIONAL REGULATOR, GNTR FAMILY"/>
    <property type="match status" value="1"/>
</dbReference>
<dbReference type="GO" id="GO:0043565">
    <property type="term" value="F:sequence-specific DNA binding"/>
    <property type="evidence" value="ECO:0007669"/>
    <property type="project" value="InterPro"/>
</dbReference>
<comment type="caution">
    <text evidence="5">The sequence shown here is derived from an EMBL/GenBank/DDBJ whole genome shotgun (WGS) entry which is preliminary data.</text>
</comment>
<dbReference type="SUPFAM" id="SSF46785">
    <property type="entry name" value="Winged helix' DNA-binding domain"/>
    <property type="match status" value="1"/>
</dbReference>
<dbReference type="CDD" id="cd07377">
    <property type="entry name" value="WHTH_GntR"/>
    <property type="match status" value="1"/>
</dbReference>
<dbReference type="Pfam" id="PF07729">
    <property type="entry name" value="FCD"/>
    <property type="match status" value="1"/>
</dbReference>
<dbReference type="InterPro" id="IPR036388">
    <property type="entry name" value="WH-like_DNA-bd_sf"/>
</dbReference>
<dbReference type="SMART" id="SM00345">
    <property type="entry name" value="HTH_GNTR"/>
    <property type="match status" value="1"/>
</dbReference>
<name>A0AA42DQ81_9FIRM</name>
<evidence type="ECO:0000259" key="4">
    <source>
        <dbReference type="PROSITE" id="PS50949"/>
    </source>
</evidence>
<evidence type="ECO:0000256" key="1">
    <source>
        <dbReference type="ARBA" id="ARBA00023015"/>
    </source>
</evidence>
<keyword evidence="2" id="KW-0238">DNA-binding</keyword>
<evidence type="ECO:0000313" key="5">
    <source>
        <dbReference type="EMBL" id="MDA3733289.1"/>
    </source>
</evidence>
<dbReference type="SMART" id="SM00895">
    <property type="entry name" value="FCD"/>
    <property type="match status" value="1"/>
</dbReference>
<dbReference type="InterPro" id="IPR036390">
    <property type="entry name" value="WH_DNA-bd_sf"/>
</dbReference>
<keyword evidence="3" id="KW-0804">Transcription</keyword>
<accession>A0AA42DQ81</accession>
<dbReference type="InterPro" id="IPR000524">
    <property type="entry name" value="Tscrpt_reg_HTH_GntR"/>
</dbReference>
<dbReference type="InterPro" id="IPR000485">
    <property type="entry name" value="AsnC-type_HTH_dom"/>
</dbReference>
<dbReference type="PRINTS" id="PR00035">
    <property type="entry name" value="HTHGNTR"/>
</dbReference>
<dbReference type="RefSeq" id="WP_053982897.1">
    <property type="nucleotide sequence ID" value="NZ_JAQIFT010000061.1"/>
</dbReference>
<dbReference type="InterPro" id="IPR011711">
    <property type="entry name" value="GntR_C"/>
</dbReference>
<dbReference type="SUPFAM" id="SSF48008">
    <property type="entry name" value="GntR ligand-binding domain-like"/>
    <property type="match status" value="1"/>
</dbReference>
<proteinExistence type="predicted"/>
<dbReference type="Proteomes" id="UP001169242">
    <property type="component" value="Unassembled WGS sequence"/>
</dbReference>
<feature type="domain" description="HTH gntR-type" evidence="4">
    <location>
        <begin position="16"/>
        <end position="83"/>
    </location>
</feature>
<dbReference type="EMBL" id="JAQIFT010000061">
    <property type="protein sequence ID" value="MDA3733289.1"/>
    <property type="molecule type" value="Genomic_DNA"/>
</dbReference>
<dbReference type="PROSITE" id="PS50949">
    <property type="entry name" value="HTH_GNTR"/>
    <property type="match status" value="1"/>
</dbReference>
<evidence type="ECO:0000313" key="6">
    <source>
        <dbReference type="Proteomes" id="UP001169242"/>
    </source>
</evidence>
<protein>
    <submittedName>
        <fullName evidence="5">GntR family transcriptional regulator</fullName>
    </submittedName>
</protein>
<dbReference type="PANTHER" id="PTHR43537:SF24">
    <property type="entry name" value="GLUCONATE OPERON TRANSCRIPTIONAL REPRESSOR"/>
    <property type="match status" value="1"/>
</dbReference>
<sequence length="228" mass="26342">MKEKDTNTNMKINEYLPLRDIVFQTLRKAILNGELEPGERLMETQLGEKLGVSRTPIREAIRKLELEGLVVMVPRKGAQVAQFTEKDIEDVLQVRAALEALSAKLACRHMDERSFLKLQLIITEYEYAAKEDDIEVMIQKDIEFHDTIALACKNEKLIQLYNNMREQVQRYRIAYLKNTEESNAVIAEHNEILNALKERQEEVAAGLATKHIETQCSSIMKFIHSKNR</sequence>
<dbReference type="PRINTS" id="PR00033">
    <property type="entry name" value="HTHASNC"/>
</dbReference>
<dbReference type="Gene3D" id="1.10.10.10">
    <property type="entry name" value="Winged helix-like DNA-binding domain superfamily/Winged helix DNA-binding domain"/>
    <property type="match status" value="1"/>
</dbReference>
<organism evidence="5 6">
    <name type="scientific">Holtiella tumoricola</name>
    <dbReference type="NCBI Taxonomy" id="3018743"/>
    <lineage>
        <taxon>Bacteria</taxon>
        <taxon>Bacillati</taxon>
        <taxon>Bacillota</taxon>
        <taxon>Clostridia</taxon>
        <taxon>Lachnospirales</taxon>
        <taxon>Cellulosilyticaceae</taxon>
        <taxon>Holtiella</taxon>
    </lineage>
</organism>
<keyword evidence="6" id="KW-1185">Reference proteome</keyword>
<keyword evidence="1" id="KW-0805">Transcription regulation</keyword>
<evidence type="ECO:0000256" key="2">
    <source>
        <dbReference type="ARBA" id="ARBA00023125"/>
    </source>
</evidence>
<dbReference type="GO" id="GO:0003700">
    <property type="term" value="F:DNA-binding transcription factor activity"/>
    <property type="evidence" value="ECO:0007669"/>
    <property type="project" value="InterPro"/>
</dbReference>
<dbReference type="Pfam" id="PF00392">
    <property type="entry name" value="GntR"/>
    <property type="match status" value="1"/>
</dbReference>
<dbReference type="InterPro" id="IPR008920">
    <property type="entry name" value="TF_FadR/GntR_C"/>
</dbReference>
<gene>
    <name evidence="5" type="ORF">PBV87_17560</name>
</gene>
<evidence type="ECO:0000256" key="3">
    <source>
        <dbReference type="ARBA" id="ARBA00023163"/>
    </source>
</evidence>
<dbReference type="Gene3D" id="1.20.120.530">
    <property type="entry name" value="GntR ligand-binding domain-like"/>
    <property type="match status" value="1"/>
</dbReference>
<reference evidence="5" key="1">
    <citation type="journal article" date="2023" name="Int. J. Syst. Evol. Microbiol.">
        <title>&lt;i&gt;Holtiella tumoricola&lt;/i&gt; gen. nov. sp. nov., isolated from a human clinical sample.</title>
        <authorList>
            <person name="Allen-Vercoe E."/>
            <person name="Daigneault M.C."/>
            <person name="Vancuren S.J."/>
            <person name="Cochrane K."/>
            <person name="O'Neal L.L."/>
            <person name="Sankaranarayanan K."/>
            <person name="Lawson P.A."/>
        </authorList>
    </citation>
    <scope>NUCLEOTIDE SEQUENCE</scope>
    <source>
        <strain evidence="5">CC70A</strain>
    </source>
</reference>
<dbReference type="AlphaFoldDB" id="A0AA42DQ81"/>